<name>S7TWD2_DESML</name>
<dbReference type="InterPro" id="IPR036063">
    <property type="entry name" value="Smr_dom_sf"/>
</dbReference>
<feature type="region of interest" description="Disordered" evidence="1">
    <location>
        <begin position="80"/>
        <end position="102"/>
    </location>
</feature>
<dbReference type="STRING" id="897.B2D07_06310"/>
<evidence type="ECO:0000313" key="4">
    <source>
        <dbReference type="Proteomes" id="UP000014977"/>
    </source>
</evidence>
<proteinExistence type="predicted"/>
<feature type="domain" description="Smr" evidence="2">
    <location>
        <begin position="103"/>
        <end position="186"/>
    </location>
</feature>
<dbReference type="EMBL" id="ATHJ01000076">
    <property type="protein sequence ID" value="EPR41372.1"/>
    <property type="molecule type" value="Genomic_DNA"/>
</dbReference>
<dbReference type="Pfam" id="PF01713">
    <property type="entry name" value="Smr"/>
    <property type="match status" value="1"/>
</dbReference>
<comment type="caution">
    <text evidence="3">The sequence shown here is derived from an EMBL/GenBank/DDBJ whole genome shotgun (WGS) entry which is preliminary data.</text>
</comment>
<accession>S7TWD2</accession>
<evidence type="ECO:0000259" key="2">
    <source>
        <dbReference type="PROSITE" id="PS50828"/>
    </source>
</evidence>
<gene>
    <name evidence="3" type="ORF">dsmv_2153</name>
</gene>
<dbReference type="eggNOG" id="COG1193">
    <property type="taxonomic scope" value="Bacteria"/>
</dbReference>
<dbReference type="SUPFAM" id="SSF160443">
    <property type="entry name" value="SMR domain-like"/>
    <property type="match status" value="1"/>
</dbReference>
<sequence length="188" mass="21348">MAPRRKVRRPAKNKNGIPVFREDTDFSLYFRDVPSRSVPVGDPTAARRVSKSVSEDFQVLLEESLAGKTAEMLLGEKCDRRLNDGDMTPEQTIRQYPPPQEELDLHGKTAREAIESTRRFVETSRYRGKRTLLVIVGKGLHSEGRAVLPDVVEAELARLRQSGRILAHRWERGARRKSGAIIVYLNPM</sequence>
<dbReference type="Gene3D" id="3.30.1370.110">
    <property type="match status" value="1"/>
</dbReference>
<reference evidence="3 4" key="1">
    <citation type="journal article" date="2013" name="Genome Announc.">
        <title>Draft genome sequences for three mercury-methylating, sulfate-reducing bacteria.</title>
        <authorList>
            <person name="Brown S.D."/>
            <person name="Hurt R.A.Jr."/>
            <person name="Gilmour C.C."/>
            <person name="Elias D.A."/>
        </authorList>
    </citation>
    <scope>NUCLEOTIDE SEQUENCE [LARGE SCALE GENOMIC DNA]</scope>
    <source>
        <strain evidence="3 4">DSM 2059</strain>
    </source>
</reference>
<dbReference type="Proteomes" id="UP000014977">
    <property type="component" value="Unassembled WGS sequence"/>
</dbReference>
<evidence type="ECO:0000256" key="1">
    <source>
        <dbReference type="SAM" id="MobiDB-lite"/>
    </source>
</evidence>
<keyword evidence="4" id="KW-1185">Reference proteome</keyword>
<dbReference type="SMART" id="SM00463">
    <property type="entry name" value="SMR"/>
    <property type="match status" value="1"/>
</dbReference>
<organism evidence="3 4">
    <name type="scientific">Desulfococcus multivorans DSM 2059</name>
    <dbReference type="NCBI Taxonomy" id="1121405"/>
    <lineage>
        <taxon>Bacteria</taxon>
        <taxon>Pseudomonadati</taxon>
        <taxon>Thermodesulfobacteriota</taxon>
        <taxon>Desulfobacteria</taxon>
        <taxon>Desulfobacterales</taxon>
        <taxon>Desulfococcaceae</taxon>
        <taxon>Desulfococcus</taxon>
    </lineage>
</organism>
<dbReference type="AlphaFoldDB" id="S7TWD2"/>
<evidence type="ECO:0000313" key="3">
    <source>
        <dbReference type="EMBL" id="EPR41372.1"/>
    </source>
</evidence>
<dbReference type="PROSITE" id="PS50828">
    <property type="entry name" value="SMR"/>
    <property type="match status" value="1"/>
</dbReference>
<protein>
    <submittedName>
        <fullName evidence="3">Smr protein/MutS2</fullName>
    </submittedName>
</protein>
<dbReference type="InterPro" id="IPR002625">
    <property type="entry name" value="Smr_dom"/>
</dbReference>